<evidence type="ECO:0000313" key="2">
    <source>
        <dbReference type="EMBL" id="KAH9830939.1"/>
    </source>
</evidence>
<sequence>MQEDDHDDVVPFKGDFFGAAEEYASGDLPFDEDRDDRFDDQARQQDEVDELSDDKLSDDDAVGRDILQPSPEVQRDGHKLPPPPIPSIPGSPAQHGADLEQGAIDIPADASAEPPARPPPPSNAPGGVHPDSHEQICRPPAYIVAFGGKAGAPVPAEPAAGRSSQSRYTSYAVFVI</sequence>
<dbReference type="EMBL" id="JADCUA010000028">
    <property type="protein sequence ID" value="KAH9830939.1"/>
    <property type="molecule type" value="Genomic_DNA"/>
</dbReference>
<gene>
    <name evidence="2" type="ORF">C8Q71DRAFT_727132</name>
</gene>
<name>A0ABQ8K3J9_9APHY</name>
<dbReference type="Proteomes" id="UP000814176">
    <property type="component" value="Unassembled WGS sequence"/>
</dbReference>
<protein>
    <submittedName>
        <fullName evidence="2">Uncharacterized protein</fullName>
    </submittedName>
</protein>
<organism evidence="2 3">
    <name type="scientific">Rhodofomes roseus</name>
    <dbReference type="NCBI Taxonomy" id="34475"/>
    <lineage>
        <taxon>Eukaryota</taxon>
        <taxon>Fungi</taxon>
        <taxon>Dikarya</taxon>
        <taxon>Basidiomycota</taxon>
        <taxon>Agaricomycotina</taxon>
        <taxon>Agaricomycetes</taxon>
        <taxon>Polyporales</taxon>
        <taxon>Rhodofomes</taxon>
    </lineage>
</organism>
<accession>A0ABQ8K3J9</accession>
<evidence type="ECO:0000256" key="1">
    <source>
        <dbReference type="SAM" id="MobiDB-lite"/>
    </source>
</evidence>
<feature type="compositionally biased region" description="Acidic residues" evidence="1">
    <location>
        <begin position="47"/>
        <end position="60"/>
    </location>
</feature>
<reference evidence="2 3" key="1">
    <citation type="journal article" date="2021" name="Environ. Microbiol.">
        <title>Gene family expansions and transcriptome signatures uncover fungal adaptations to wood decay.</title>
        <authorList>
            <person name="Hage H."/>
            <person name="Miyauchi S."/>
            <person name="Viragh M."/>
            <person name="Drula E."/>
            <person name="Min B."/>
            <person name="Chaduli D."/>
            <person name="Navarro D."/>
            <person name="Favel A."/>
            <person name="Norest M."/>
            <person name="Lesage-Meessen L."/>
            <person name="Balint B."/>
            <person name="Merenyi Z."/>
            <person name="de Eugenio L."/>
            <person name="Morin E."/>
            <person name="Martinez A.T."/>
            <person name="Baldrian P."/>
            <person name="Stursova M."/>
            <person name="Martinez M.J."/>
            <person name="Novotny C."/>
            <person name="Magnuson J.K."/>
            <person name="Spatafora J.W."/>
            <person name="Maurice S."/>
            <person name="Pangilinan J."/>
            <person name="Andreopoulos W."/>
            <person name="LaButti K."/>
            <person name="Hundley H."/>
            <person name="Na H."/>
            <person name="Kuo A."/>
            <person name="Barry K."/>
            <person name="Lipzen A."/>
            <person name="Henrissat B."/>
            <person name="Riley R."/>
            <person name="Ahrendt S."/>
            <person name="Nagy L.G."/>
            <person name="Grigoriev I.V."/>
            <person name="Martin F."/>
            <person name="Rosso M.N."/>
        </authorList>
    </citation>
    <scope>NUCLEOTIDE SEQUENCE [LARGE SCALE GENOMIC DNA]</scope>
    <source>
        <strain evidence="2 3">CIRM-BRFM 1785</strain>
    </source>
</reference>
<feature type="region of interest" description="Disordered" evidence="1">
    <location>
        <begin position="1"/>
        <end position="136"/>
    </location>
</feature>
<dbReference type="RefSeq" id="XP_047774186.1">
    <property type="nucleotide sequence ID" value="XM_047921830.1"/>
</dbReference>
<feature type="compositionally biased region" description="Basic and acidic residues" evidence="1">
    <location>
        <begin position="35"/>
        <end position="46"/>
    </location>
</feature>
<proteinExistence type="predicted"/>
<feature type="compositionally biased region" description="Pro residues" evidence="1">
    <location>
        <begin position="80"/>
        <end position="89"/>
    </location>
</feature>
<evidence type="ECO:0000313" key="3">
    <source>
        <dbReference type="Proteomes" id="UP000814176"/>
    </source>
</evidence>
<keyword evidence="3" id="KW-1185">Reference proteome</keyword>
<comment type="caution">
    <text evidence="2">The sequence shown here is derived from an EMBL/GenBank/DDBJ whole genome shotgun (WGS) entry which is preliminary data.</text>
</comment>
<dbReference type="GeneID" id="72002562"/>